<dbReference type="AlphaFoldDB" id="A0A381R1U0"/>
<sequence>MGKQRDRDLGMSREVTRRDFINGVAIPVGGALVLPRWANALGQTPAPEQEPNYYPPTETGMRGSHDGSWEVGHQMRDRRGWDLSGATDTGERYDLVIVGGGISGLAAAHFFIDHVGRNARVLILDNHDDFGGHAKRNEFHYNGRMLALNGGTLNIESPERYNAPSRALLDAVGIDLDRFLTDNADSRRMYRRMGLGSAYFFDKETWGTDRFVKRDPGRGYSAEFAARTPLSATAQRDLLALYNAPLPDYLPGLSSAEKKARLAKMSYTDFMLNVVKVDPQVMWFFQNTGNGSFAVGADALPALFAWQMGQPGFSGMHLEPTPDGVLADLPGGHHGRQRPGGGAVHFPDGNATLTRLLVRSLIPKAVPGSTQEDVGASRVDYGRLDRADQTTRIRLNSTVVNVRHRGAESARDVEVSYVRLGRTRQVRARACVMACWNTVIPYLVPELPDRQKEALAFGVKGPLVYTSVAIRNWTAFQNLGVSRISTPSMYHTRVGLDEAVSLGDLRHAESPEEPIVLSLGRYPAAPGQPRKEQHRIGRQDLLSTTFETFERKLRDQLGRVLGGGGFDPGRDIVAIAVNRWPHGYAYTYNSLYDPMEWVFTSTNERPCVIGRQPFGQITIANSDAAASPHTDAAILEAHRAVQEVLQRRAMPVLGG</sequence>
<dbReference type="Gene3D" id="3.50.50.60">
    <property type="entry name" value="FAD/NAD(P)-binding domain"/>
    <property type="match status" value="1"/>
</dbReference>
<proteinExistence type="predicted"/>
<evidence type="ECO:0008006" key="2">
    <source>
        <dbReference type="Google" id="ProtNLM"/>
    </source>
</evidence>
<gene>
    <name evidence="1" type="ORF">METZ01_LOCUS36671</name>
</gene>
<organism evidence="1">
    <name type="scientific">marine metagenome</name>
    <dbReference type="NCBI Taxonomy" id="408172"/>
    <lineage>
        <taxon>unclassified sequences</taxon>
        <taxon>metagenomes</taxon>
        <taxon>ecological metagenomes</taxon>
    </lineage>
</organism>
<dbReference type="EMBL" id="UINC01001568">
    <property type="protein sequence ID" value="SUZ83817.1"/>
    <property type="molecule type" value="Genomic_DNA"/>
</dbReference>
<reference evidence="1" key="1">
    <citation type="submission" date="2018-05" db="EMBL/GenBank/DDBJ databases">
        <authorList>
            <person name="Lanie J.A."/>
            <person name="Ng W.-L."/>
            <person name="Kazmierczak K.M."/>
            <person name="Andrzejewski T.M."/>
            <person name="Davidsen T.M."/>
            <person name="Wayne K.J."/>
            <person name="Tettelin H."/>
            <person name="Glass J.I."/>
            <person name="Rusch D."/>
            <person name="Podicherti R."/>
            <person name="Tsui H.-C.T."/>
            <person name="Winkler M.E."/>
        </authorList>
    </citation>
    <scope>NUCLEOTIDE SEQUENCE</scope>
</reference>
<name>A0A381R1U0_9ZZZZ</name>
<protein>
    <recommendedName>
        <fullName evidence="2">Amine oxidase domain-containing protein</fullName>
    </recommendedName>
</protein>
<dbReference type="Pfam" id="PF13450">
    <property type="entry name" value="NAD_binding_8"/>
    <property type="match status" value="1"/>
</dbReference>
<evidence type="ECO:0000313" key="1">
    <source>
        <dbReference type="EMBL" id="SUZ83817.1"/>
    </source>
</evidence>
<dbReference type="InterPro" id="IPR036188">
    <property type="entry name" value="FAD/NAD-bd_sf"/>
</dbReference>
<dbReference type="SUPFAM" id="SSF51905">
    <property type="entry name" value="FAD/NAD(P)-binding domain"/>
    <property type="match status" value="1"/>
</dbReference>
<accession>A0A381R1U0</accession>
<dbReference type="InterPro" id="IPR006311">
    <property type="entry name" value="TAT_signal"/>
</dbReference>
<dbReference type="PROSITE" id="PS51318">
    <property type="entry name" value="TAT"/>
    <property type="match status" value="1"/>
</dbReference>